<evidence type="ECO:0000256" key="1">
    <source>
        <dbReference type="SAM" id="MobiDB-lite"/>
    </source>
</evidence>
<keyword evidence="3" id="KW-1185">Reference proteome</keyword>
<proteinExistence type="predicted"/>
<organism evidence="2 3">
    <name type="scientific">Dorcoceras hygrometricum</name>
    <dbReference type="NCBI Taxonomy" id="472368"/>
    <lineage>
        <taxon>Eukaryota</taxon>
        <taxon>Viridiplantae</taxon>
        <taxon>Streptophyta</taxon>
        <taxon>Embryophyta</taxon>
        <taxon>Tracheophyta</taxon>
        <taxon>Spermatophyta</taxon>
        <taxon>Magnoliopsida</taxon>
        <taxon>eudicotyledons</taxon>
        <taxon>Gunneridae</taxon>
        <taxon>Pentapetalae</taxon>
        <taxon>asterids</taxon>
        <taxon>lamiids</taxon>
        <taxon>Lamiales</taxon>
        <taxon>Gesneriaceae</taxon>
        <taxon>Didymocarpoideae</taxon>
        <taxon>Trichosporeae</taxon>
        <taxon>Loxocarpinae</taxon>
        <taxon>Dorcoceras</taxon>
    </lineage>
</organism>
<dbReference type="AlphaFoldDB" id="A0A2Z7CT07"/>
<dbReference type="OrthoDB" id="1936908at2759"/>
<gene>
    <name evidence="2" type="ORF">F511_44454</name>
</gene>
<protein>
    <recommendedName>
        <fullName evidence="4">Retrotransposon gag domain-containing protein</fullName>
    </recommendedName>
</protein>
<feature type="compositionally biased region" description="Polar residues" evidence="1">
    <location>
        <begin position="42"/>
        <end position="61"/>
    </location>
</feature>
<evidence type="ECO:0008006" key="4">
    <source>
        <dbReference type="Google" id="ProtNLM"/>
    </source>
</evidence>
<evidence type="ECO:0000313" key="2">
    <source>
        <dbReference type="EMBL" id="KZV49077.1"/>
    </source>
</evidence>
<reference evidence="2 3" key="1">
    <citation type="journal article" date="2015" name="Proc. Natl. Acad. Sci. U.S.A.">
        <title>The resurrection genome of Boea hygrometrica: A blueprint for survival of dehydration.</title>
        <authorList>
            <person name="Xiao L."/>
            <person name="Yang G."/>
            <person name="Zhang L."/>
            <person name="Yang X."/>
            <person name="Zhao S."/>
            <person name="Ji Z."/>
            <person name="Zhou Q."/>
            <person name="Hu M."/>
            <person name="Wang Y."/>
            <person name="Chen M."/>
            <person name="Xu Y."/>
            <person name="Jin H."/>
            <person name="Xiao X."/>
            <person name="Hu G."/>
            <person name="Bao F."/>
            <person name="Hu Y."/>
            <person name="Wan P."/>
            <person name="Li L."/>
            <person name="Deng X."/>
            <person name="Kuang T."/>
            <person name="Xiang C."/>
            <person name="Zhu J.K."/>
            <person name="Oliver M.J."/>
            <person name="He Y."/>
        </authorList>
    </citation>
    <scope>NUCLEOTIDE SEQUENCE [LARGE SCALE GENOMIC DNA]</scope>
    <source>
        <strain evidence="3">cv. XS01</strain>
    </source>
</reference>
<evidence type="ECO:0000313" key="3">
    <source>
        <dbReference type="Proteomes" id="UP000250235"/>
    </source>
</evidence>
<dbReference type="Proteomes" id="UP000250235">
    <property type="component" value="Unassembled WGS sequence"/>
</dbReference>
<name>A0A2Z7CT07_9LAMI</name>
<sequence length="183" mass="20273">MSWATAGGVIDAPGIGERVGVIQLVEEVTQLAVPQEVVECPSSGQFQESGGQNEDQYSAPSRTHESSEEGEAEAPPDPVERMNVVIARFQRMNPPVFNGDESSQDADSWLHNVINIFDRAQYDDGLRLRLVTLLLRKTTERWWRGASSTLVEIGVGITWDSFCETFRQEYIPDSYVAARVAGV</sequence>
<accession>A0A2Z7CT07</accession>
<dbReference type="EMBL" id="KQ993717">
    <property type="protein sequence ID" value="KZV49077.1"/>
    <property type="molecule type" value="Genomic_DNA"/>
</dbReference>
<feature type="region of interest" description="Disordered" evidence="1">
    <location>
        <begin position="42"/>
        <end position="79"/>
    </location>
</feature>